<dbReference type="InterPro" id="IPR013747">
    <property type="entry name" value="ACP_syn_III_C"/>
</dbReference>
<feature type="region of interest" description="ACP-binding" evidence="13">
    <location>
        <begin position="257"/>
        <end position="261"/>
    </location>
</feature>
<dbReference type="PANTHER" id="PTHR34069">
    <property type="entry name" value="3-OXOACYL-[ACYL-CARRIER-PROTEIN] SYNTHASE 3"/>
    <property type="match status" value="1"/>
</dbReference>
<sequence>MSKITAAITAVGAYVPDYVLTNDILATMVDTNDEWITSRTGIKERRILKDKDKGSSFLGIKAAEDLIAKKNLDPKEIDMVIFATATPDLPVAATAAYTASQIGAVNAFSYDLQAACSSFLYGMSTAASYIESGRYKKILLIGADKMSSIIDYTDRTTCIIFGDGGGAALFEPNDEGLGLQDEYLRTDGIGREFLKIEAGGSILPPTEETVAKRLHFVKQDGKTVFKYAVSNMADASSKILERNNLTGADVNWLVAHQANKRIIDATANRMGLDQEKVLMNIQRYGNTTSATLPLLLHDYEKQLKKGDNIVFASFGGGFTWGSVYLKWAYNS</sequence>
<evidence type="ECO:0000256" key="13">
    <source>
        <dbReference type="HAMAP-Rule" id="MF_01815"/>
    </source>
</evidence>
<dbReference type="NCBIfam" id="NF006829">
    <property type="entry name" value="PRK09352.1"/>
    <property type="match status" value="1"/>
</dbReference>
<dbReference type="GO" id="GO:0005737">
    <property type="term" value="C:cytoplasm"/>
    <property type="evidence" value="ECO:0007669"/>
    <property type="project" value="UniProtKB-SubCell"/>
</dbReference>
<dbReference type="SUPFAM" id="SSF53901">
    <property type="entry name" value="Thiolase-like"/>
    <property type="match status" value="1"/>
</dbReference>
<keyword evidence="8 13" id="KW-0443">Lipid metabolism</keyword>
<keyword evidence="7 13" id="KW-0276">Fatty acid metabolism</keyword>
<feature type="domain" description="Beta-ketoacyl-[acyl-carrier-protein] synthase III C-terminal" evidence="14">
    <location>
        <begin position="240"/>
        <end position="327"/>
    </location>
</feature>
<dbReference type="STRING" id="1642818.AWE51_08610"/>
<dbReference type="UniPathway" id="UPA00094"/>
<comment type="pathway">
    <text evidence="1 13">Lipid metabolism; fatty acid biosynthesis.</text>
</comment>
<dbReference type="InterPro" id="IPR016039">
    <property type="entry name" value="Thiolase-like"/>
</dbReference>
<dbReference type="InterPro" id="IPR013751">
    <property type="entry name" value="ACP_syn_III_N"/>
</dbReference>
<comment type="similarity">
    <text evidence="2 13">Belongs to the thiolase-like superfamily. FabH family.</text>
</comment>
<evidence type="ECO:0000256" key="3">
    <source>
        <dbReference type="ARBA" id="ARBA00012333"/>
    </source>
</evidence>
<keyword evidence="4 13" id="KW-0963">Cytoplasm</keyword>
<evidence type="ECO:0000313" key="17">
    <source>
        <dbReference type="Proteomes" id="UP000076715"/>
    </source>
</evidence>
<dbReference type="OrthoDB" id="9815506at2"/>
<evidence type="ECO:0000313" key="16">
    <source>
        <dbReference type="EMBL" id="KZS39703.1"/>
    </source>
</evidence>
<comment type="subunit">
    <text evidence="13">Homodimer.</text>
</comment>
<dbReference type="FunFam" id="3.40.47.10:FF:000004">
    <property type="entry name" value="3-oxoacyl-[acyl-carrier-protein] synthase 3"/>
    <property type="match status" value="1"/>
</dbReference>
<dbReference type="Pfam" id="PF08541">
    <property type="entry name" value="ACP_syn_III_C"/>
    <property type="match status" value="1"/>
</dbReference>
<dbReference type="NCBIfam" id="TIGR00747">
    <property type="entry name" value="fabH"/>
    <property type="match status" value="1"/>
</dbReference>
<keyword evidence="6 13" id="KW-0808">Transferase</keyword>
<feature type="active site" evidence="13">
    <location>
        <position position="256"/>
    </location>
</feature>
<comment type="caution">
    <text evidence="16">The sequence shown here is derived from an EMBL/GenBank/DDBJ whole genome shotgun (WGS) entry which is preliminary data.</text>
</comment>
<dbReference type="HAMAP" id="MF_01815">
    <property type="entry name" value="FabH"/>
    <property type="match status" value="1"/>
</dbReference>
<accession>A0A162ZC96</accession>
<keyword evidence="10 13" id="KW-0511">Multifunctional enzyme</keyword>
<evidence type="ECO:0000256" key="11">
    <source>
        <dbReference type="ARBA" id="ARBA00023315"/>
    </source>
</evidence>
<dbReference type="Proteomes" id="UP000076715">
    <property type="component" value="Unassembled WGS sequence"/>
</dbReference>
<comment type="domain">
    <text evidence="13">The last Arg residue of the ACP-binding site is essential for the weak association between ACP/AcpP and FabH.</text>
</comment>
<comment type="catalytic activity">
    <reaction evidence="12">
        <text>malonyl-[ACP] + acetyl-CoA + H(+) = 3-oxobutanoyl-[ACP] + CO2 + CoA</text>
        <dbReference type="Rhea" id="RHEA:12080"/>
        <dbReference type="Rhea" id="RHEA-COMP:9623"/>
        <dbReference type="Rhea" id="RHEA-COMP:9625"/>
        <dbReference type="ChEBI" id="CHEBI:15378"/>
        <dbReference type="ChEBI" id="CHEBI:16526"/>
        <dbReference type="ChEBI" id="CHEBI:57287"/>
        <dbReference type="ChEBI" id="CHEBI:57288"/>
        <dbReference type="ChEBI" id="CHEBI:78449"/>
        <dbReference type="ChEBI" id="CHEBI:78450"/>
        <dbReference type="EC" id="2.3.1.180"/>
    </reaction>
    <physiologicalReaction direction="left-to-right" evidence="12">
        <dbReference type="Rhea" id="RHEA:12081"/>
    </physiologicalReaction>
</comment>
<evidence type="ECO:0000256" key="10">
    <source>
        <dbReference type="ARBA" id="ARBA00023268"/>
    </source>
</evidence>
<evidence type="ECO:0000256" key="7">
    <source>
        <dbReference type="ARBA" id="ARBA00022832"/>
    </source>
</evidence>
<dbReference type="Pfam" id="PF08545">
    <property type="entry name" value="ACP_syn_III"/>
    <property type="match status" value="1"/>
</dbReference>
<keyword evidence="11 13" id="KW-0012">Acyltransferase</keyword>
<dbReference type="PANTHER" id="PTHR34069:SF2">
    <property type="entry name" value="BETA-KETOACYL-[ACYL-CARRIER-PROTEIN] SYNTHASE III"/>
    <property type="match status" value="1"/>
</dbReference>
<dbReference type="EC" id="2.3.1.180" evidence="3 13"/>
<dbReference type="GO" id="GO:0033818">
    <property type="term" value="F:beta-ketoacyl-acyl-carrier-protein synthase III activity"/>
    <property type="evidence" value="ECO:0007669"/>
    <property type="project" value="UniProtKB-UniRule"/>
</dbReference>
<dbReference type="RefSeq" id="WP_066315447.1">
    <property type="nucleotide sequence ID" value="NZ_LQRT01000024.1"/>
</dbReference>
<feature type="active site" evidence="13">
    <location>
        <position position="116"/>
    </location>
</feature>
<dbReference type="InterPro" id="IPR004655">
    <property type="entry name" value="FabH"/>
</dbReference>
<dbReference type="AlphaFoldDB" id="A0A162ZC96"/>
<keyword evidence="17" id="KW-1185">Reference proteome</keyword>
<dbReference type="EMBL" id="LQRT01000024">
    <property type="protein sequence ID" value="KZS39703.1"/>
    <property type="molecule type" value="Genomic_DNA"/>
</dbReference>
<reference evidence="16 17" key="1">
    <citation type="submission" date="2016-01" db="EMBL/GenBank/DDBJ databases">
        <title>The draft genome sequence of Aquimarina sp. RZW4-3-2.</title>
        <authorList>
            <person name="Wang Y."/>
        </authorList>
    </citation>
    <scope>NUCLEOTIDE SEQUENCE [LARGE SCALE GENOMIC DNA]</scope>
    <source>
        <strain evidence="16 17">RZW4-3-2</strain>
    </source>
</reference>
<proteinExistence type="inferred from homology"/>
<organism evidence="16 17">
    <name type="scientific">Aquimarina aggregata</name>
    <dbReference type="NCBI Taxonomy" id="1642818"/>
    <lineage>
        <taxon>Bacteria</taxon>
        <taxon>Pseudomonadati</taxon>
        <taxon>Bacteroidota</taxon>
        <taxon>Flavobacteriia</taxon>
        <taxon>Flavobacteriales</taxon>
        <taxon>Flavobacteriaceae</taxon>
        <taxon>Aquimarina</taxon>
    </lineage>
</organism>
<evidence type="ECO:0000259" key="15">
    <source>
        <dbReference type="Pfam" id="PF08545"/>
    </source>
</evidence>
<evidence type="ECO:0000256" key="2">
    <source>
        <dbReference type="ARBA" id="ARBA00008642"/>
    </source>
</evidence>
<name>A0A162ZC96_9FLAO</name>
<feature type="domain" description="Beta-ketoacyl-[acyl-carrier-protein] synthase III N-terminal" evidence="15">
    <location>
        <begin position="110"/>
        <end position="188"/>
    </location>
</feature>
<dbReference type="CDD" id="cd00830">
    <property type="entry name" value="KAS_III"/>
    <property type="match status" value="1"/>
</dbReference>
<evidence type="ECO:0000256" key="8">
    <source>
        <dbReference type="ARBA" id="ARBA00023098"/>
    </source>
</evidence>
<keyword evidence="5 13" id="KW-0444">Lipid biosynthesis</keyword>
<comment type="subcellular location">
    <subcellularLocation>
        <location evidence="13">Cytoplasm</location>
    </subcellularLocation>
</comment>
<keyword evidence="9 13" id="KW-0275">Fatty acid biosynthesis</keyword>
<evidence type="ECO:0000259" key="14">
    <source>
        <dbReference type="Pfam" id="PF08541"/>
    </source>
</evidence>
<evidence type="ECO:0000256" key="1">
    <source>
        <dbReference type="ARBA" id="ARBA00005194"/>
    </source>
</evidence>
<evidence type="ECO:0000256" key="5">
    <source>
        <dbReference type="ARBA" id="ARBA00022516"/>
    </source>
</evidence>
<dbReference type="GO" id="GO:0044550">
    <property type="term" value="P:secondary metabolite biosynthetic process"/>
    <property type="evidence" value="ECO:0007669"/>
    <property type="project" value="TreeGrafter"/>
</dbReference>
<comment type="function">
    <text evidence="13">Catalyzes the condensation reaction of fatty acid synthesis by the addition to an acyl acceptor of two carbons from malonyl-ACP. Catalyzes the first condensation reaction which initiates fatty acid synthesis and may therefore play a role in governing the total rate of fatty acid production. Possesses both acetoacetyl-ACP synthase and acetyl transacylase activities. Its substrate specificity determines the biosynthesis of branched-chain and/or straight-chain of fatty acids.</text>
</comment>
<feature type="active site" evidence="13">
    <location>
        <position position="286"/>
    </location>
</feature>
<gene>
    <name evidence="13" type="primary">fabH</name>
    <name evidence="16" type="ORF">AWE51_08610</name>
</gene>
<dbReference type="Gene3D" id="3.40.47.10">
    <property type="match status" value="1"/>
</dbReference>
<dbReference type="GO" id="GO:0004315">
    <property type="term" value="F:3-oxoacyl-[acyl-carrier-protein] synthase activity"/>
    <property type="evidence" value="ECO:0007669"/>
    <property type="project" value="InterPro"/>
</dbReference>
<evidence type="ECO:0000256" key="6">
    <source>
        <dbReference type="ARBA" id="ARBA00022679"/>
    </source>
</evidence>
<protein>
    <recommendedName>
        <fullName evidence="3 13">Beta-ketoacyl-[acyl-carrier-protein] synthase III</fullName>
        <shortName evidence="13">Beta-ketoacyl-ACP synthase III</shortName>
        <shortName evidence="13">KAS III</shortName>
        <ecNumber evidence="3 13">2.3.1.180</ecNumber>
    </recommendedName>
    <alternativeName>
        <fullName evidence="13">3-oxoacyl-[acyl-carrier-protein] synthase 3</fullName>
    </alternativeName>
    <alternativeName>
        <fullName evidence="13">3-oxoacyl-[acyl-carrier-protein] synthase III</fullName>
    </alternativeName>
</protein>
<evidence type="ECO:0000256" key="4">
    <source>
        <dbReference type="ARBA" id="ARBA00022490"/>
    </source>
</evidence>
<evidence type="ECO:0000256" key="9">
    <source>
        <dbReference type="ARBA" id="ARBA00023160"/>
    </source>
</evidence>
<evidence type="ECO:0000256" key="12">
    <source>
        <dbReference type="ARBA" id="ARBA00051096"/>
    </source>
</evidence>
<dbReference type="GO" id="GO:0006633">
    <property type="term" value="P:fatty acid biosynthetic process"/>
    <property type="evidence" value="ECO:0007669"/>
    <property type="project" value="UniProtKB-UniRule"/>
</dbReference>